<dbReference type="Proteomes" id="UP000824140">
    <property type="component" value="Unassembled WGS sequence"/>
</dbReference>
<proteinExistence type="predicted"/>
<comment type="caution">
    <text evidence="2">The sequence shown here is derived from an EMBL/GenBank/DDBJ whole genome shotgun (WGS) entry which is preliminary data.</text>
</comment>
<feature type="chain" id="PRO_5039635093" evidence="1">
    <location>
        <begin position="30"/>
        <end position="217"/>
    </location>
</feature>
<dbReference type="AlphaFoldDB" id="A0A9D1G1U0"/>
<evidence type="ECO:0000256" key="1">
    <source>
        <dbReference type="SAM" id="SignalP"/>
    </source>
</evidence>
<gene>
    <name evidence="2" type="ORF">IAA84_11050</name>
</gene>
<reference evidence="2" key="2">
    <citation type="journal article" date="2021" name="PeerJ">
        <title>Extensive microbial diversity within the chicken gut microbiome revealed by metagenomics and culture.</title>
        <authorList>
            <person name="Gilroy R."/>
            <person name="Ravi A."/>
            <person name="Getino M."/>
            <person name="Pursley I."/>
            <person name="Horton D.L."/>
            <person name="Alikhan N.F."/>
            <person name="Baker D."/>
            <person name="Gharbi K."/>
            <person name="Hall N."/>
            <person name="Watson M."/>
            <person name="Adriaenssens E.M."/>
            <person name="Foster-Nyarko E."/>
            <person name="Jarju S."/>
            <person name="Secka A."/>
            <person name="Antonio M."/>
            <person name="Oren A."/>
            <person name="Chaudhuri R.R."/>
            <person name="La Ragione R."/>
            <person name="Hildebrand F."/>
            <person name="Pallen M.J."/>
        </authorList>
    </citation>
    <scope>NUCLEOTIDE SEQUENCE</scope>
    <source>
        <strain evidence="2">13766</strain>
    </source>
</reference>
<name>A0A9D1G1U0_9FIRM</name>
<protein>
    <submittedName>
        <fullName evidence="2">Uncharacterized protein</fullName>
    </submittedName>
</protein>
<sequence>MKKHKNLPVHLAACLLALLLLIPAPVAGADSIYPKALTTQEYQTLNLFLSNFTEVGVGEISSSSPDQALVDFAHDHMWFNRHSQYEYGEYFDGYNCRVPDTDIQSIIDSYFLDPPQVDLSQTRFAYRDGYYYHAETGGWSSDGFALAASACGLGDGKWLVSFLVFGAGEFWDNSELDLSLAEAIDKYGDPCSQGAAVIYATDLAGRSTYKMVSYTLV</sequence>
<organism evidence="2 3">
    <name type="scientific">Candidatus Alectryocaccomicrobium excrementavium</name>
    <dbReference type="NCBI Taxonomy" id="2840668"/>
    <lineage>
        <taxon>Bacteria</taxon>
        <taxon>Bacillati</taxon>
        <taxon>Bacillota</taxon>
        <taxon>Clostridia</taxon>
        <taxon>Candidatus Alectryocaccomicrobium</taxon>
    </lineage>
</organism>
<keyword evidence="1" id="KW-0732">Signal</keyword>
<dbReference type="EMBL" id="DVJN01000212">
    <property type="protein sequence ID" value="HIS93544.1"/>
    <property type="molecule type" value="Genomic_DNA"/>
</dbReference>
<reference evidence="2" key="1">
    <citation type="submission" date="2020-10" db="EMBL/GenBank/DDBJ databases">
        <authorList>
            <person name="Gilroy R."/>
        </authorList>
    </citation>
    <scope>NUCLEOTIDE SEQUENCE</scope>
    <source>
        <strain evidence="2">13766</strain>
    </source>
</reference>
<accession>A0A9D1G1U0</accession>
<evidence type="ECO:0000313" key="2">
    <source>
        <dbReference type="EMBL" id="HIS93544.1"/>
    </source>
</evidence>
<evidence type="ECO:0000313" key="3">
    <source>
        <dbReference type="Proteomes" id="UP000824140"/>
    </source>
</evidence>
<feature type="signal peptide" evidence="1">
    <location>
        <begin position="1"/>
        <end position="29"/>
    </location>
</feature>